<evidence type="ECO:0000313" key="1">
    <source>
        <dbReference type="EMBL" id="KAK7286546.1"/>
    </source>
</evidence>
<sequence length="86" mass="9368">MILQQLSDYLNKICRDFTNPNLLTEHKGKASQMANSTAIVAAFGGGLPPGITRTNDRCTLLVSNLDPDVSILSGIFYKVLSIPQFI</sequence>
<reference evidence="1 2" key="1">
    <citation type="submission" date="2024-01" db="EMBL/GenBank/DDBJ databases">
        <title>The genomes of 5 underutilized Papilionoideae crops provide insights into root nodulation and disease resistance.</title>
        <authorList>
            <person name="Yuan L."/>
        </authorList>
    </citation>
    <scope>NUCLEOTIDE SEQUENCE [LARGE SCALE GENOMIC DNA]</scope>
    <source>
        <strain evidence="1">LY-2023</strain>
        <tissue evidence="1">Leaf</tissue>
    </source>
</reference>
<keyword evidence="2" id="KW-1185">Reference proteome</keyword>
<name>A0AAN9IUS4_CLITE</name>
<evidence type="ECO:0000313" key="2">
    <source>
        <dbReference type="Proteomes" id="UP001359559"/>
    </source>
</evidence>
<dbReference type="Proteomes" id="UP001359559">
    <property type="component" value="Unassembled WGS sequence"/>
</dbReference>
<dbReference type="EMBL" id="JAYKXN010000005">
    <property type="protein sequence ID" value="KAK7286546.1"/>
    <property type="molecule type" value="Genomic_DNA"/>
</dbReference>
<comment type="caution">
    <text evidence="1">The sequence shown here is derived from an EMBL/GenBank/DDBJ whole genome shotgun (WGS) entry which is preliminary data.</text>
</comment>
<proteinExistence type="predicted"/>
<dbReference type="AlphaFoldDB" id="A0AAN9IUS4"/>
<organism evidence="1 2">
    <name type="scientific">Clitoria ternatea</name>
    <name type="common">Butterfly pea</name>
    <dbReference type="NCBI Taxonomy" id="43366"/>
    <lineage>
        <taxon>Eukaryota</taxon>
        <taxon>Viridiplantae</taxon>
        <taxon>Streptophyta</taxon>
        <taxon>Embryophyta</taxon>
        <taxon>Tracheophyta</taxon>
        <taxon>Spermatophyta</taxon>
        <taxon>Magnoliopsida</taxon>
        <taxon>eudicotyledons</taxon>
        <taxon>Gunneridae</taxon>
        <taxon>Pentapetalae</taxon>
        <taxon>rosids</taxon>
        <taxon>fabids</taxon>
        <taxon>Fabales</taxon>
        <taxon>Fabaceae</taxon>
        <taxon>Papilionoideae</taxon>
        <taxon>50 kb inversion clade</taxon>
        <taxon>NPAAA clade</taxon>
        <taxon>indigoferoid/millettioid clade</taxon>
        <taxon>Phaseoleae</taxon>
        <taxon>Clitoria</taxon>
    </lineage>
</organism>
<gene>
    <name evidence="1" type="ORF">RJT34_21612</name>
</gene>
<accession>A0AAN9IUS4</accession>
<protein>
    <submittedName>
        <fullName evidence="1">Uncharacterized protein</fullName>
    </submittedName>
</protein>